<gene>
    <name evidence="2" type="ORF">FG383_13830</name>
</gene>
<dbReference type="AlphaFoldDB" id="A0A544T2J7"/>
<keyword evidence="1" id="KW-0732">Signal</keyword>
<keyword evidence="3" id="KW-1185">Reference proteome</keyword>
<feature type="chain" id="PRO_5038539759" description="Sporulation protein" evidence="1">
    <location>
        <begin position="22"/>
        <end position="130"/>
    </location>
</feature>
<evidence type="ECO:0000313" key="3">
    <source>
        <dbReference type="Proteomes" id="UP000318937"/>
    </source>
</evidence>
<dbReference type="Proteomes" id="UP000318937">
    <property type="component" value="Unassembled WGS sequence"/>
</dbReference>
<dbReference type="OrthoDB" id="2972320at2"/>
<sequence>MKIIKYVLLLFLLLTACSNETDQVMYPSNDLPELKQVLNSNEAVYGFKGIVDKDDVLVSIDIRRMNQFKENKIAKKITKQLEEKYPDKEFLVTNDLKLKWEIEKIMKQELKTEELTKSVEKIKSLLKEET</sequence>
<comment type="caution">
    <text evidence="2">The sequence shown here is derived from an EMBL/GenBank/DDBJ whole genome shotgun (WGS) entry which is preliminary data.</text>
</comment>
<reference evidence="2 3" key="1">
    <citation type="submission" date="2019-05" db="EMBL/GenBank/DDBJ databases">
        <title>Psychrobacillus vulpis sp. nov., a new species isolated from feces of a red fox that inhabits in The Tablas de Daimiel Natural Park, Albacete, Spain.</title>
        <authorList>
            <person name="Rodriguez M."/>
            <person name="Reina J.C."/>
            <person name="Bejar V."/>
            <person name="Llamas I."/>
        </authorList>
    </citation>
    <scope>NUCLEOTIDE SEQUENCE [LARGE SCALE GENOMIC DNA]</scope>
    <source>
        <strain evidence="2 3">NHI-2</strain>
    </source>
</reference>
<accession>A0A544T2J7</accession>
<evidence type="ECO:0000313" key="2">
    <source>
        <dbReference type="EMBL" id="TQR11686.1"/>
    </source>
</evidence>
<name>A0A544T2J7_9BACI</name>
<organism evidence="2 3">
    <name type="scientific">Psychrobacillus soli</name>
    <dbReference type="NCBI Taxonomy" id="1543965"/>
    <lineage>
        <taxon>Bacteria</taxon>
        <taxon>Bacillati</taxon>
        <taxon>Bacillota</taxon>
        <taxon>Bacilli</taxon>
        <taxon>Bacillales</taxon>
        <taxon>Bacillaceae</taxon>
        <taxon>Psychrobacillus</taxon>
    </lineage>
</organism>
<evidence type="ECO:0008006" key="4">
    <source>
        <dbReference type="Google" id="ProtNLM"/>
    </source>
</evidence>
<proteinExistence type="predicted"/>
<evidence type="ECO:0000256" key="1">
    <source>
        <dbReference type="SAM" id="SignalP"/>
    </source>
</evidence>
<protein>
    <recommendedName>
        <fullName evidence="4">Sporulation protein</fullName>
    </recommendedName>
</protein>
<dbReference type="PROSITE" id="PS51257">
    <property type="entry name" value="PROKAR_LIPOPROTEIN"/>
    <property type="match status" value="1"/>
</dbReference>
<dbReference type="RefSeq" id="WP_142607982.1">
    <property type="nucleotide sequence ID" value="NZ_VDGG01000029.1"/>
</dbReference>
<dbReference type="EMBL" id="VDGG01000029">
    <property type="protein sequence ID" value="TQR11686.1"/>
    <property type="molecule type" value="Genomic_DNA"/>
</dbReference>
<feature type="signal peptide" evidence="1">
    <location>
        <begin position="1"/>
        <end position="21"/>
    </location>
</feature>